<dbReference type="InterPro" id="IPR058530">
    <property type="entry name" value="Baseplate_J-like_C"/>
</dbReference>
<dbReference type="Proteomes" id="UP000434582">
    <property type="component" value="Unassembled WGS sequence"/>
</dbReference>
<evidence type="ECO:0000313" key="6">
    <source>
        <dbReference type="Proteomes" id="UP000434582"/>
    </source>
</evidence>
<dbReference type="InterPro" id="IPR058531">
    <property type="entry name" value="Baseplate_J_M"/>
</dbReference>
<gene>
    <name evidence="5" type="ORF">GHC57_09800</name>
</gene>
<dbReference type="AlphaFoldDB" id="A0A7X1ZE04"/>
<evidence type="ECO:0000259" key="4">
    <source>
        <dbReference type="Pfam" id="PF26079"/>
    </source>
</evidence>
<dbReference type="RefSeq" id="WP_153343651.1">
    <property type="nucleotide sequence ID" value="NZ_WIVE01000027.1"/>
</dbReference>
<comment type="similarity">
    <text evidence="1">Belongs to the Mu gp47/PBSX XkdT family.</text>
</comment>
<accession>A0A7X1ZE04</accession>
<dbReference type="OrthoDB" id="7565172at2"/>
<name>A0A7X1ZE04_9PROT</name>
<comment type="caution">
    <text evidence="5">The sequence shown here is derived from an EMBL/GenBank/DDBJ whole genome shotgun (WGS) entry which is preliminary data.</text>
</comment>
<proteinExistence type="inferred from homology"/>
<evidence type="ECO:0000256" key="1">
    <source>
        <dbReference type="ARBA" id="ARBA00038087"/>
    </source>
</evidence>
<dbReference type="EMBL" id="WIVE01000027">
    <property type="protein sequence ID" value="MQX36808.1"/>
    <property type="molecule type" value="Genomic_DNA"/>
</dbReference>
<dbReference type="Pfam" id="PF26078">
    <property type="entry name" value="Baseplate_J_M"/>
    <property type="match status" value="1"/>
</dbReference>
<reference evidence="5 6" key="1">
    <citation type="submission" date="2019-10" db="EMBL/GenBank/DDBJ databases">
        <title>Draft whole-genome sequence of the purple nonsulfur photosynthetic bacterium Roseospira navarrensis DSM 15114.</title>
        <authorList>
            <person name="Kyndt J.A."/>
            <person name="Meyer T.E."/>
        </authorList>
    </citation>
    <scope>NUCLEOTIDE SEQUENCE [LARGE SCALE GENOMIC DNA]</scope>
    <source>
        <strain evidence="5 6">DSM 15114</strain>
    </source>
</reference>
<dbReference type="PANTHER" id="PTHR37829:SF3">
    <property type="entry name" value="PROTEIN JAYE-RELATED"/>
    <property type="match status" value="1"/>
</dbReference>
<dbReference type="Pfam" id="PF04865">
    <property type="entry name" value="Baseplate_J"/>
    <property type="match status" value="1"/>
</dbReference>
<dbReference type="PANTHER" id="PTHR37829">
    <property type="entry name" value="PHAGE-LIKE ELEMENT PBSX PROTEIN XKDT"/>
    <property type="match status" value="1"/>
</dbReference>
<protein>
    <submittedName>
        <fullName evidence="5">Baseplate J protein</fullName>
    </submittedName>
</protein>
<dbReference type="InterPro" id="IPR052399">
    <property type="entry name" value="Phage_Baseplate_Assmbl_Protein"/>
</dbReference>
<keyword evidence="6" id="KW-1185">Reference proteome</keyword>
<feature type="domain" description="Baseplate J-like C-terminal" evidence="4">
    <location>
        <begin position="273"/>
        <end position="352"/>
    </location>
</feature>
<sequence>MPWTTPTLQQLTDQLTADMQARLPGAEATPRTVLGTVGRAVAGAVSGLHAYLRWVSRQVLPDTAETAWLERHAGIWGLARRPATASAGALALTGATGAVVPMGTVWRSADGRRYVATASATLAGGTGAIAVAAETAGATGDLAAGAEVAVVTPIAGLESAAVVAAGGLGGGADLETDAALRARVLRRIQQPPHGGARHDYVAWALEVPGVARAWCHPVEQGLGTVIVRVMADDGLPDPALIAALQAHLDTARPVTAEVLALAPVALPLTVEIADLTPDTAAVCAAVEAEIADLVARVAAPGDGAGQGTLRVSHLREAISRAAGETDHALVSPTADVAPAVGEILRYDSVVWS</sequence>
<feature type="domain" description="Baseplate protein J-like barrel" evidence="2">
    <location>
        <begin position="91"/>
        <end position="166"/>
    </location>
</feature>
<feature type="domain" description="Baseplate J-like central" evidence="3">
    <location>
        <begin position="192"/>
        <end position="262"/>
    </location>
</feature>
<organism evidence="5 6">
    <name type="scientific">Roseospira navarrensis</name>
    <dbReference type="NCBI Taxonomy" id="140058"/>
    <lineage>
        <taxon>Bacteria</taxon>
        <taxon>Pseudomonadati</taxon>
        <taxon>Pseudomonadota</taxon>
        <taxon>Alphaproteobacteria</taxon>
        <taxon>Rhodospirillales</taxon>
        <taxon>Rhodospirillaceae</taxon>
        <taxon>Roseospira</taxon>
    </lineage>
</organism>
<dbReference type="Pfam" id="PF26079">
    <property type="entry name" value="Baseplate_J_C"/>
    <property type="match status" value="1"/>
</dbReference>
<evidence type="ECO:0000313" key="5">
    <source>
        <dbReference type="EMBL" id="MQX36808.1"/>
    </source>
</evidence>
<evidence type="ECO:0000259" key="2">
    <source>
        <dbReference type="Pfam" id="PF04865"/>
    </source>
</evidence>
<dbReference type="InterPro" id="IPR006949">
    <property type="entry name" value="Barrel_Baseplate_J-like"/>
</dbReference>
<evidence type="ECO:0000259" key="3">
    <source>
        <dbReference type="Pfam" id="PF26078"/>
    </source>
</evidence>